<reference evidence="1" key="1">
    <citation type="submission" date="2021-03" db="EMBL/GenBank/DDBJ databases">
        <title>Draft genome sequence of rust myrtle Austropuccinia psidii MF-1, a brazilian biotype.</title>
        <authorList>
            <person name="Quecine M.C."/>
            <person name="Pachon D.M.R."/>
            <person name="Bonatelli M.L."/>
            <person name="Correr F.H."/>
            <person name="Franceschini L.M."/>
            <person name="Leite T.F."/>
            <person name="Margarido G.R.A."/>
            <person name="Almeida C.A."/>
            <person name="Ferrarezi J.A."/>
            <person name="Labate C.A."/>
        </authorList>
    </citation>
    <scope>NUCLEOTIDE SEQUENCE</scope>
    <source>
        <strain evidence="1">MF-1</strain>
    </source>
</reference>
<gene>
    <name evidence="1" type="ORF">O181_039250</name>
</gene>
<dbReference type="InterPro" id="IPR016024">
    <property type="entry name" value="ARM-type_fold"/>
</dbReference>
<accession>A0A9Q3DEJ1</accession>
<evidence type="ECO:0000313" key="2">
    <source>
        <dbReference type="Proteomes" id="UP000765509"/>
    </source>
</evidence>
<dbReference type="Gene3D" id="1.25.10.10">
    <property type="entry name" value="Leucine-rich Repeat Variant"/>
    <property type="match status" value="1"/>
</dbReference>
<evidence type="ECO:0000313" key="1">
    <source>
        <dbReference type="EMBL" id="MBW0499535.1"/>
    </source>
</evidence>
<name>A0A9Q3DEJ1_9BASI</name>
<comment type="caution">
    <text evidence="1">The sequence shown here is derived from an EMBL/GenBank/DDBJ whole genome shotgun (WGS) entry which is preliminary data.</text>
</comment>
<keyword evidence="2" id="KW-1185">Reference proteome</keyword>
<organism evidence="1 2">
    <name type="scientific">Austropuccinia psidii MF-1</name>
    <dbReference type="NCBI Taxonomy" id="1389203"/>
    <lineage>
        <taxon>Eukaryota</taxon>
        <taxon>Fungi</taxon>
        <taxon>Dikarya</taxon>
        <taxon>Basidiomycota</taxon>
        <taxon>Pucciniomycotina</taxon>
        <taxon>Pucciniomycetes</taxon>
        <taxon>Pucciniales</taxon>
        <taxon>Sphaerophragmiaceae</taxon>
        <taxon>Austropuccinia</taxon>
    </lineage>
</organism>
<dbReference type="InterPro" id="IPR011989">
    <property type="entry name" value="ARM-like"/>
</dbReference>
<proteinExistence type="predicted"/>
<dbReference type="EMBL" id="AVOT02015314">
    <property type="protein sequence ID" value="MBW0499535.1"/>
    <property type="molecule type" value="Genomic_DNA"/>
</dbReference>
<dbReference type="OrthoDB" id="381190at2759"/>
<protein>
    <submittedName>
        <fullName evidence="1">Uncharacterized protein</fullName>
    </submittedName>
</protein>
<dbReference type="AlphaFoldDB" id="A0A9Q3DEJ1"/>
<dbReference type="SUPFAM" id="SSF48371">
    <property type="entry name" value="ARM repeat"/>
    <property type="match status" value="1"/>
</dbReference>
<dbReference type="Proteomes" id="UP000765509">
    <property type="component" value="Unassembled WGS sequence"/>
</dbReference>
<sequence>MERLTKQNPAYINPNLRKIQIQLLTDMEYSSDFQFNKETSTILAHLISCSQILIKTYAAPVLKVLLPKARNPNPAIASSIMMVLGELTPVGGTAVASEASTIMQSIMDTLKDLLSSGKLEAALKALSQLCSNTGYVVVIYFDHPALFPIIVKMQN</sequence>